<reference evidence="1" key="1">
    <citation type="submission" date="2018-11" db="EMBL/GenBank/DDBJ databases">
        <authorList>
            <consortium name="Genoscope - CEA"/>
            <person name="William W."/>
        </authorList>
    </citation>
    <scope>NUCLEOTIDE SEQUENCE</scope>
</reference>
<evidence type="ECO:0000313" key="1">
    <source>
        <dbReference type="EMBL" id="VDD26484.1"/>
    </source>
</evidence>
<organism evidence="1">
    <name type="scientific">Brassica oleracea</name>
    <name type="common">Wild cabbage</name>
    <dbReference type="NCBI Taxonomy" id="3712"/>
    <lineage>
        <taxon>Eukaryota</taxon>
        <taxon>Viridiplantae</taxon>
        <taxon>Streptophyta</taxon>
        <taxon>Embryophyta</taxon>
        <taxon>Tracheophyta</taxon>
        <taxon>Spermatophyta</taxon>
        <taxon>Magnoliopsida</taxon>
        <taxon>eudicotyledons</taxon>
        <taxon>Gunneridae</taxon>
        <taxon>Pentapetalae</taxon>
        <taxon>rosids</taxon>
        <taxon>malvids</taxon>
        <taxon>Brassicales</taxon>
        <taxon>Brassicaceae</taxon>
        <taxon>Brassiceae</taxon>
        <taxon>Brassica</taxon>
    </lineage>
</organism>
<sequence>MWCLFGNTPARFSLSEFENITALNYAPFVENEDVVETKVHKGLWKKLK</sequence>
<dbReference type="EMBL" id="LR031874">
    <property type="protein sequence ID" value="VDD26484.1"/>
    <property type="molecule type" value="Genomic_DNA"/>
</dbReference>
<accession>A0A3P6DST4</accession>
<dbReference type="AlphaFoldDB" id="A0A3P6DST4"/>
<name>A0A3P6DST4_BRAOL</name>
<gene>
    <name evidence="1" type="ORF">BOLC2T11613H</name>
</gene>
<protein>
    <recommendedName>
        <fullName evidence="2">DUF1985 domain-containing protein</fullName>
    </recommendedName>
</protein>
<evidence type="ECO:0008006" key="2">
    <source>
        <dbReference type="Google" id="ProtNLM"/>
    </source>
</evidence>
<proteinExistence type="predicted"/>